<sequence length="206" mass="21906">MTLTASDLLLYSGALLILFLTPGPVWVALVARALSGGFNAAWPLALGVVVGDVLWPFLAILGVSWIVSVYGGFIDALRWIAAATFLIMGALILKNANADLSRDSRLTRPGMWAGFLAGLAVIIGNPKAILFYMGMLPGFFDVSRVTWADMAVISLISAAVPLFGNLMLALSIDRVKRLLSSPEAVRRTNIVAGCLLIGVGFLIPFT</sequence>
<keyword evidence="5 6" id="KW-0472">Membrane</keyword>
<reference evidence="8" key="1">
    <citation type="submission" date="2016-10" db="EMBL/GenBank/DDBJ databases">
        <authorList>
            <person name="Varghese N."/>
            <person name="Submissions S."/>
        </authorList>
    </citation>
    <scope>NUCLEOTIDE SEQUENCE [LARGE SCALE GENOMIC DNA]</scope>
    <source>
        <strain evidence="8">JCM 10271</strain>
    </source>
</reference>
<dbReference type="PANTHER" id="PTHR30086:SF20">
    <property type="entry name" value="ARGININE EXPORTER PROTEIN ARGO-RELATED"/>
    <property type="match status" value="1"/>
</dbReference>
<keyword evidence="3 6" id="KW-0812">Transmembrane</keyword>
<name>A0A1I5VH04_9RHOB</name>
<accession>A0A1I5VH04</accession>
<dbReference type="AlphaFoldDB" id="A0A1I5VH04"/>
<keyword evidence="8" id="KW-1185">Reference proteome</keyword>
<feature type="transmembrane region" description="Helical" evidence="6">
    <location>
        <begin position="43"/>
        <end position="70"/>
    </location>
</feature>
<dbReference type="GO" id="GO:0005886">
    <property type="term" value="C:plasma membrane"/>
    <property type="evidence" value="ECO:0007669"/>
    <property type="project" value="UniProtKB-SubCell"/>
</dbReference>
<evidence type="ECO:0000256" key="6">
    <source>
        <dbReference type="SAM" id="Phobius"/>
    </source>
</evidence>
<organism evidence="7 8">
    <name type="scientific">Roseivivax halotolerans</name>
    <dbReference type="NCBI Taxonomy" id="93684"/>
    <lineage>
        <taxon>Bacteria</taxon>
        <taxon>Pseudomonadati</taxon>
        <taxon>Pseudomonadota</taxon>
        <taxon>Alphaproteobacteria</taxon>
        <taxon>Rhodobacterales</taxon>
        <taxon>Roseobacteraceae</taxon>
        <taxon>Roseivivax</taxon>
    </lineage>
</organism>
<keyword evidence="4 6" id="KW-1133">Transmembrane helix</keyword>
<dbReference type="PANTHER" id="PTHR30086">
    <property type="entry name" value="ARGININE EXPORTER PROTEIN ARGO"/>
    <property type="match status" value="1"/>
</dbReference>
<gene>
    <name evidence="7" type="ORF">SAMN05421853_101515</name>
</gene>
<dbReference type="Proteomes" id="UP000243106">
    <property type="component" value="Unassembled WGS sequence"/>
</dbReference>
<dbReference type="Pfam" id="PF01810">
    <property type="entry name" value="LysE"/>
    <property type="match status" value="1"/>
</dbReference>
<keyword evidence="2" id="KW-1003">Cell membrane</keyword>
<feature type="transmembrane region" description="Helical" evidence="6">
    <location>
        <begin position="184"/>
        <end position="205"/>
    </location>
</feature>
<dbReference type="InterPro" id="IPR001123">
    <property type="entry name" value="LeuE-type"/>
</dbReference>
<protein>
    <submittedName>
        <fullName evidence="7">Threonine/homoserine/homoserine lactone efflux protein</fullName>
    </submittedName>
</protein>
<feature type="transmembrane region" description="Helical" evidence="6">
    <location>
        <begin position="147"/>
        <end position="172"/>
    </location>
</feature>
<evidence type="ECO:0000313" key="7">
    <source>
        <dbReference type="EMBL" id="SFQ06824.1"/>
    </source>
</evidence>
<dbReference type="RefSeq" id="WP_093009196.1">
    <property type="nucleotide sequence ID" value="NZ_FOXV01000001.1"/>
</dbReference>
<dbReference type="STRING" id="93684.SAMN05421853_101515"/>
<evidence type="ECO:0000256" key="2">
    <source>
        <dbReference type="ARBA" id="ARBA00022475"/>
    </source>
</evidence>
<evidence type="ECO:0000256" key="3">
    <source>
        <dbReference type="ARBA" id="ARBA00022692"/>
    </source>
</evidence>
<dbReference type="EMBL" id="FOXV01000001">
    <property type="protein sequence ID" value="SFQ06824.1"/>
    <property type="molecule type" value="Genomic_DNA"/>
</dbReference>
<comment type="subcellular location">
    <subcellularLocation>
        <location evidence="1">Cell membrane</location>
        <topology evidence="1">Multi-pass membrane protein</topology>
    </subcellularLocation>
</comment>
<evidence type="ECO:0000313" key="8">
    <source>
        <dbReference type="Proteomes" id="UP000243106"/>
    </source>
</evidence>
<evidence type="ECO:0000256" key="1">
    <source>
        <dbReference type="ARBA" id="ARBA00004651"/>
    </source>
</evidence>
<proteinExistence type="predicted"/>
<dbReference type="GO" id="GO:0015171">
    <property type="term" value="F:amino acid transmembrane transporter activity"/>
    <property type="evidence" value="ECO:0007669"/>
    <property type="project" value="TreeGrafter"/>
</dbReference>
<feature type="transmembrane region" description="Helical" evidence="6">
    <location>
        <begin position="114"/>
        <end position="135"/>
    </location>
</feature>
<feature type="transmembrane region" description="Helical" evidence="6">
    <location>
        <begin position="12"/>
        <end position="31"/>
    </location>
</feature>
<evidence type="ECO:0000256" key="4">
    <source>
        <dbReference type="ARBA" id="ARBA00022989"/>
    </source>
</evidence>
<evidence type="ECO:0000256" key="5">
    <source>
        <dbReference type="ARBA" id="ARBA00023136"/>
    </source>
</evidence>
<feature type="transmembrane region" description="Helical" evidence="6">
    <location>
        <begin position="76"/>
        <end position="93"/>
    </location>
</feature>